<organism evidence="2 3">
    <name type="scientific">Candidatus Curtissbacteria bacterium RIFCSPLOWO2_12_FULL_38_9</name>
    <dbReference type="NCBI Taxonomy" id="1797735"/>
    <lineage>
        <taxon>Bacteria</taxon>
        <taxon>Candidatus Curtissiibacteriota</taxon>
    </lineage>
</organism>
<gene>
    <name evidence="2" type="ORF">A3G14_00845</name>
</gene>
<accession>A0A1F5I8W9</accession>
<dbReference type="GO" id="GO:0016788">
    <property type="term" value="F:hydrolase activity, acting on ester bonds"/>
    <property type="evidence" value="ECO:0007669"/>
    <property type="project" value="InterPro"/>
</dbReference>
<dbReference type="AlphaFoldDB" id="A0A1F5I8W9"/>
<evidence type="ECO:0000313" key="2">
    <source>
        <dbReference type="EMBL" id="OGE12838.1"/>
    </source>
</evidence>
<reference evidence="2 3" key="1">
    <citation type="journal article" date="2016" name="Nat. Commun.">
        <title>Thousands of microbial genomes shed light on interconnected biogeochemical processes in an aquifer system.</title>
        <authorList>
            <person name="Anantharaman K."/>
            <person name="Brown C.T."/>
            <person name="Hug L.A."/>
            <person name="Sharon I."/>
            <person name="Castelle C.J."/>
            <person name="Probst A.J."/>
            <person name="Thomas B.C."/>
            <person name="Singh A."/>
            <person name="Wilkins M.J."/>
            <person name="Karaoz U."/>
            <person name="Brodie E.L."/>
            <person name="Williams K.H."/>
            <person name="Hubbard S.S."/>
            <person name="Banfield J.F."/>
        </authorList>
    </citation>
    <scope>NUCLEOTIDE SEQUENCE [LARGE SCALE GENOMIC DNA]</scope>
</reference>
<dbReference type="SUPFAM" id="SSF53474">
    <property type="entry name" value="alpha/beta-Hydrolases"/>
    <property type="match status" value="1"/>
</dbReference>
<dbReference type="InterPro" id="IPR012908">
    <property type="entry name" value="PGAP1-ab_dom-like"/>
</dbReference>
<dbReference type="InterPro" id="IPR029058">
    <property type="entry name" value="AB_hydrolase_fold"/>
</dbReference>
<dbReference type="PANTHER" id="PTHR11440">
    <property type="entry name" value="LECITHIN-CHOLESTEROL ACYLTRANSFERASE-RELATED"/>
    <property type="match status" value="1"/>
</dbReference>
<sequence length="754" mass="83864">MGKYCFISPLKLPLVLLNLAVFFTAALVAALFGSVHAEDLKPELVWQRSTEEPGKVVQETSIGSKVNEALNLPLDPNQVVFDNGVYNSNANGSSIPSHISYASWRQYSSNGASCGPIFDLRHFQAKFNLGNHIDISKIENFILRSPYYPGNTFPINDNAYIYLNGNEISKLGTSYGAANLGFNGTAPYANETDGWFANGNLGLIPVQFLKHGENVIDIVAGEWCLWGGMGKLELVLEIDGPIPPPQPDPVIIVPGIVASFNWEVLGDFVDFTDANWSWSPGAENAWKDFQRSLELAGLVENQDYFVAFYDWRKTNDWTTSTDFQPQDYLRAKIDEAKAKNPQAQKVDIIAHSFGGIVARSYIQSPFYRNDIDQLITIGTPHQGAAFSYYTWEGGVAPPTWDLITRIAIEGYAKYLEAKHNKDRFDIVHQFIKSIKDLLPINYNFLYRQEDGSEINWLAMTEINTFLKDVLTANNAVELIVGKGVQLINVASQTEQTWRQIEVVPYQEAFGKFWKDGKPTDNHLDEAGDRTVLYSSAVLPGAQVIEADGDHSAIIKNVSEEIFAELEIPYQEPAESTPIIERIFGIFGGSPIEIEVRDPSGNLVGESTQDPETGFIILLVENPLDDIYQITVNGTDNGTYHLTLLWADEDSTLETEISGFSTAGSQTTYEIDLSDQDNILDFTRSDTIDSLIENVQTAYSLGLIKNKGLKTSLQNTAKNNLPAFINHLQAQRGKGVEEKAVNIFIEIANYLIKNF</sequence>
<protein>
    <recommendedName>
        <fullName evidence="1">GPI inositol-deacylase PGAP1-like alpha/beta domain-containing protein</fullName>
    </recommendedName>
</protein>
<dbReference type="Proteomes" id="UP000177300">
    <property type="component" value="Unassembled WGS sequence"/>
</dbReference>
<proteinExistence type="predicted"/>
<dbReference type="Gene3D" id="3.40.50.1820">
    <property type="entry name" value="alpha/beta hydrolase"/>
    <property type="match status" value="1"/>
</dbReference>
<name>A0A1F5I8W9_9BACT</name>
<evidence type="ECO:0000313" key="3">
    <source>
        <dbReference type="Proteomes" id="UP000177300"/>
    </source>
</evidence>
<comment type="caution">
    <text evidence="2">The sequence shown here is derived from an EMBL/GenBank/DDBJ whole genome shotgun (WGS) entry which is preliminary data.</text>
</comment>
<feature type="domain" description="GPI inositol-deacylase PGAP1-like alpha/beta" evidence="1">
    <location>
        <begin position="249"/>
        <end position="386"/>
    </location>
</feature>
<dbReference type="EMBL" id="MFBY01000048">
    <property type="protein sequence ID" value="OGE12838.1"/>
    <property type="molecule type" value="Genomic_DNA"/>
</dbReference>
<evidence type="ECO:0000259" key="1">
    <source>
        <dbReference type="Pfam" id="PF07819"/>
    </source>
</evidence>
<dbReference type="Pfam" id="PF07819">
    <property type="entry name" value="PGAP1"/>
    <property type="match status" value="1"/>
</dbReference>